<evidence type="ECO:0000256" key="1">
    <source>
        <dbReference type="SAM" id="MobiDB-lite"/>
    </source>
</evidence>
<keyword evidence="3" id="KW-1185">Reference proteome</keyword>
<accession>A0A5N6TZI3</accession>
<dbReference type="OrthoDB" id="4367324at2759"/>
<evidence type="ECO:0000313" key="2">
    <source>
        <dbReference type="EMBL" id="KAE8151750.1"/>
    </source>
</evidence>
<gene>
    <name evidence="2" type="ORF">BDV25DRAFT_138570</name>
</gene>
<evidence type="ECO:0000313" key="3">
    <source>
        <dbReference type="Proteomes" id="UP000325780"/>
    </source>
</evidence>
<sequence length="307" mass="35451">MTQTVLDYLTKPEPELNYYQNLDWQTPTYNSDWNPIENIEEWTDFNYENIVKRYYADLHQPVNPDDLFNPTKMWERIGMNNVYSERGLEHKILLKNILVVSSVLPEHLFIGNGANTAEEFDIFPDWGTGDKRRLNRQDRFKAILGGDTKYNWSHCEAISIIQSSPNGYEYHPRKHIVRPFEQNQHYARKLGICYQFSGKEDAFLFQRFWLSPEPVRTSPRPQRKTRFQGHHQRVISSSTVSDVGSSIGAMSVGEPDLLPDIAGLHCAEVPSTGRPDGLTPNLALYALIRMAAEDSQLRSEYPPMDAR</sequence>
<feature type="region of interest" description="Disordered" evidence="1">
    <location>
        <begin position="215"/>
        <end position="235"/>
    </location>
</feature>
<reference evidence="2 3" key="1">
    <citation type="submission" date="2019-04" db="EMBL/GenBank/DDBJ databases">
        <title>Friends and foes A comparative genomics study of 23 Aspergillus species from section Flavi.</title>
        <authorList>
            <consortium name="DOE Joint Genome Institute"/>
            <person name="Kjaerbolling I."/>
            <person name="Vesth T."/>
            <person name="Frisvad J.C."/>
            <person name="Nybo J.L."/>
            <person name="Theobald S."/>
            <person name="Kildgaard S."/>
            <person name="Isbrandt T."/>
            <person name="Kuo A."/>
            <person name="Sato A."/>
            <person name="Lyhne E.K."/>
            <person name="Kogle M.E."/>
            <person name="Wiebenga A."/>
            <person name="Kun R.S."/>
            <person name="Lubbers R.J."/>
            <person name="Makela M.R."/>
            <person name="Barry K."/>
            <person name="Chovatia M."/>
            <person name="Clum A."/>
            <person name="Daum C."/>
            <person name="Haridas S."/>
            <person name="He G."/>
            <person name="LaButti K."/>
            <person name="Lipzen A."/>
            <person name="Mondo S."/>
            <person name="Riley R."/>
            <person name="Salamov A."/>
            <person name="Simmons B.A."/>
            <person name="Magnuson J.K."/>
            <person name="Henrissat B."/>
            <person name="Mortensen U.H."/>
            <person name="Larsen T.O."/>
            <person name="Devries R.P."/>
            <person name="Grigoriev I.V."/>
            <person name="Machida M."/>
            <person name="Baker S.E."/>
            <person name="Andersen M.R."/>
        </authorList>
    </citation>
    <scope>NUCLEOTIDE SEQUENCE [LARGE SCALE GENOMIC DNA]</scope>
    <source>
        <strain evidence="2 3">IBT 18842</strain>
    </source>
</reference>
<dbReference type="Proteomes" id="UP000325780">
    <property type="component" value="Unassembled WGS sequence"/>
</dbReference>
<name>A0A5N6TZI3_ASPAV</name>
<organism evidence="2 3">
    <name type="scientific">Aspergillus avenaceus</name>
    <dbReference type="NCBI Taxonomy" id="36643"/>
    <lineage>
        <taxon>Eukaryota</taxon>
        <taxon>Fungi</taxon>
        <taxon>Dikarya</taxon>
        <taxon>Ascomycota</taxon>
        <taxon>Pezizomycotina</taxon>
        <taxon>Eurotiomycetes</taxon>
        <taxon>Eurotiomycetidae</taxon>
        <taxon>Eurotiales</taxon>
        <taxon>Aspergillaceae</taxon>
        <taxon>Aspergillus</taxon>
        <taxon>Aspergillus subgen. Circumdati</taxon>
    </lineage>
</organism>
<proteinExistence type="predicted"/>
<dbReference type="AlphaFoldDB" id="A0A5N6TZI3"/>
<dbReference type="EMBL" id="ML742065">
    <property type="protein sequence ID" value="KAE8151750.1"/>
    <property type="molecule type" value="Genomic_DNA"/>
</dbReference>
<protein>
    <submittedName>
        <fullName evidence="2">Uncharacterized protein</fullName>
    </submittedName>
</protein>
<feature type="compositionally biased region" description="Basic residues" evidence="1">
    <location>
        <begin position="221"/>
        <end position="233"/>
    </location>
</feature>